<evidence type="ECO:0000313" key="13">
    <source>
        <dbReference type="Proteomes" id="UP000076408"/>
    </source>
</evidence>
<evidence type="ECO:0000256" key="9">
    <source>
        <dbReference type="ARBA" id="ARBA00023212"/>
    </source>
</evidence>
<keyword evidence="6" id="KW-0963">Cytoplasm</keyword>
<evidence type="ECO:0000256" key="11">
    <source>
        <dbReference type="SAM" id="MobiDB-lite"/>
    </source>
</evidence>
<dbReference type="GO" id="GO:0005634">
    <property type="term" value="C:nucleus"/>
    <property type="evidence" value="ECO:0007669"/>
    <property type="project" value="UniProtKB-SubCell"/>
</dbReference>
<evidence type="ECO:0000256" key="4">
    <source>
        <dbReference type="ARBA" id="ARBA00005344"/>
    </source>
</evidence>
<comment type="function">
    <text evidence="1">Binds to all microtubule populations.</text>
</comment>
<sequence>MKPPGGGSSDLFGADQLGPNTPRTMSKNRMQSNIFAAPADAHKNGSETPRRAAQGQDSHNRLFGELNRPFTPAKNHMKSNLPIGGDHTDGGKPHQNGKSNGVAHQNGNGTANGHHTNGHSNGNGHISSASSDNGSSHSNDEDASPDSAYSSTRSHMQQQQQQHQQHSMQSMAGPGGIWAPFDSTVGLVPPLSPRRHLQFYPSGETLNPTYASNINLCISDDIIITSPRSPRSPRFAQRNPVTGNGVEDYADKPRKLSSRRGAGDGNPVTGEGYSKSNGAAEINTTVPSLNGGGHVINKNRIPPGGFSSGLW</sequence>
<dbReference type="GO" id="GO:0005819">
    <property type="term" value="C:spindle"/>
    <property type="evidence" value="ECO:0007669"/>
    <property type="project" value="UniProtKB-SubCell"/>
</dbReference>
<dbReference type="EnsemblMetazoa" id="ASTEI07525-RA">
    <property type="protein sequence ID" value="ASTEI07525-PA"/>
    <property type="gene ID" value="ASTEI07525"/>
</dbReference>
<keyword evidence="13" id="KW-1185">Reference proteome</keyword>
<evidence type="ECO:0000256" key="5">
    <source>
        <dbReference type="ARBA" id="ARBA00021471"/>
    </source>
</evidence>
<keyword evidence="9" id="KW-0206">Cytoskeleton</keyword>
<feature type="compositionally biased region" description="Polar residues" evidence="11">
    <location>
        <begin position="18"/>
        <end position="34"/>
    </location>
</feature>
<keyword evidence="8" id="KW-0493">Microtubule</keyword>
<evidence type="ECO:0000256" key="8">
    <source>
        <dbReference type="ARBA" id="ARBA00022701"/>
    </source>
</evidence>
<organism evidence="12 13">
    <name type="scientific">Anopheles stephensi</name>
    <name type="common">Indo-Pakistan malaria mosquito</name>
    <dbReference type="NCBI Taxonomy" id="30069"/>
    <lineage>
        <taxon>Eukaryota</taxon>
        <taxon>Metazoa</taxon>
        <taxon>Ecdysozoa</taxon>
        <taxon>Arthropoda</taxon>
        <taxon>Hexapoda</taxon>
        <taxon>Insecta</taxon>
        <taxon>Pterygota</taxon>
        <taxon>Neoptera</taxon>
        <taxon>Endopterygota</taxon>
        <taxon>Diptera</taxon>
        <taxon>Nematocera</taxon>
        <taxon>Culicoidea</taxon>
        <taxon>Culicidae</taxon>
        <taxon>Anophelinae</taxon>
        <taxon>Anopheles</taxon>
    </lineage>
</organism>
<evidence type="ECO:0000256" key="3">
    <source>
        <dbReference type="ARBA" id="ARBA00004186"/>
    </source>
</evidence>
<dbReference type="STRING" id="30069.A0A182YGD9"/>
<evidence type="ECO:0000256" key="7">
    <source>
        <dbReference type="ARBA" id="ARBA00022553"/>
    </source>
</evidence>
<dbReference type="OMA" id="GANDFHQ"/>
<evidence type="ECO:0000256" key="2">
    <source>
        <dbReference type="ARBA" id="ARBA00004123"/>
    </source>
</evidence>
<protein>
    <recommendedName>
        <fullName evidence="5">Microtubule-associated protein Jupiter</fullName>
    </recommendedName>
</protein>
<dbReference type="PANTHER" id="PTHR34930">
    <property type="entry name" value="GEO05313P1"/>
    <property type="match status" value="1"/>
</dbReference>
<feature type="region of interest" description="Disordered" evidence="11">
    <location>
        <begin position="228"/>
        <end position="311"/>
    </location>
</feature>
<feature type="compositionally biased region" description="Basic and acidic residues" evidence="11">
    <location>
        <begin position="40"/>
        <end position="50"/>
    </location>
</feature>
<evidence type="ECO:0000313" key="12">
    <source>
        <dbReference type="EnsemblMetazoa" id="ASTEI07525-PA"/>
    </source>
</evidence>
<feature type="region of interest" description="Disordered" evidence="11">
    <location>
        <begin position="1"/>
        <end position="177"/>
    </location>
</feature>
<feature type="compositionally biased region" description="Low complexity" evidence="11">
    <location>
        <begin position="154"/>
        <end position="171"/>
    </location>
</feature>
<evidence type="ECO:0000256" key="6">
    <source>
        <dbReference type="ARBA" id="ARBA00022490"/>
    </source>
</evidence>
<dbReference type="VEuPathDB" id="VectorBase:ASTE008870"/>
<dbReference type="GO" id="GO:0005874">
    <property type="term" value="C:microtubule"/>
    <property type="evidence" value="ECO:0007669"/>
    <property type="project" value="UniProtKB-KW"/>
</dbReference>
<reference evidence="13" key="1">
    <citation type="journal article" date="2014" name="Genome Biol.">
        <title>Genome analysis of a major urban malaria vector mosquito, Anopheles stephensi.</title>
        <authorList>
            <person name="Jiang X."/>
            <person name="Peery A."/>
            <person name="Hall A.B."/>
            <person name="Sharma A."/>
            <person name="Chen X.G."/>
            <person name="Waterhouse R.M."/>
            <person name="Komissarov A."/>
            <person name="Riehle M.M."/>
            <person name="Shouche Y."/>
            <person name="Sharakhova M.V."/>
            <person name="Lawson D."/>
            <person name="Pakpour N."/>
            <person name="Arensburger P."/>
            <person name="Davidson V.L."/>
            <person name="Eiglmeier K."/>
            <person name="Emrich S."/>
            <person name="George P."/>
            <person name="Kennedy R.C."/>
            <person name="Mane S.P."/>
            <person name="Maslen G."/>
            <person name="Oringanje C."/>
            <person name="Qi Y."/>
            <person name="Settlage R."/>
            <person name="Tojo M."/>
            <person name="Tubio J.M."/>
            <person name="Unger M.F."/>
            <person name="Wang B."/>
            <person name="Vernick K.D."/>
            <person name="Ribeiro J.M."/>
            <person name="James A.A."/>
            <person name="Michel K."/>
            <person name="Riehle M.A."/>
            <person name="Luckhart S."/>
            <person name="Sharakhov I.V."/>
            <person name="Tu Z."/>
        </authorList>
    </citation>
    <scope>NUCLEOTIDE SEQUENCE [LARGE SCALE GENOMIC DNA]</scope>
    <source>
        <strain evidence="13">Indian</strain>
    </source>
</reference>
<accession>A0A182YGD9</accession>
<keyword evidence="7" id="KW-0597">Phosphoprotein</keyword>
<name>A0A182YGD9_ANOST</name>
<dbReference type="VEuPathDB" id="VectorBase:ASTEI07525"/>
<dbReference type="InterPro" id="IPR033335">
    <property type="entry name" value="JUPITER"/>
</dbReference>
<dbReference type="Proteomes" id="UP000076408">
    <property type="component" value="Unassembled WGS sequence"/>
</dbReference>
<reference evidence="12" key="2">
    <citation type="submission" date="2020-05" db="UniProtKB">
        <authorList>
            <consortium name="EnsemblMetazoa"/>
        </authorList>
    </citation>
    <scope>IDENTIFICATION</scope>
    <source>
        <strain evidence="12">Indian</strain>
    </source>
</reference>
<feature type="compositionally biased region" description="Polar residues" evidence="11">
    <location>
        <begin position="96"/>
        <end position="105"/>
    </location>
</feature>
<comment type="similarity">
    <text evidence="4">Belongs to the MAP Jupiter family.</text>
</comment>
<comment type="subcellular location">
    <subcellularLocation>
        <location evidence="3">Cytoplasm</location>
        <location evidence="3">Cytoskeleton</location>
        <location evidence="3">Spindle</location>
    </subcellularLocation>
    <subcellularLocation>
        <location evidence="2">Nucleus</location>
    </subcellularLocation>
</comment>
<dbReference type="Pfam" id="PF17054">
    <property type="entry name" value="JUPITER"/>
    <property type="match status" value="2"/>
</dbReference>
<evidence type="ECO:0000256" key="1">
    <source>
        <dbReference type="ARBA" id="ARBA00003805"/>
    </source>
</evidence>
<keyword evidence="10" id="KW-0539">Nucleus</keyword>
<evidence type="ECO:0000256" key="10">
    <source>
        <dbReference type="ARBA" id="ARBA00023242"/>
    </source>
</evidence>
<dbReference type="AlphaFoldDB" id="A0A182YGD9"/>
<feature type="compositionally biased region" description="Low complexity" evidence="11">
    <location>
        <begin position="106"/>
        <end position="137"/>
    </location>
</feature>
<proteinExistence type="inferred from homology"/>
<dbReference type="PANTHER" id="PTHR34930:SF2">
    <property type="entry name" value="MICROTUBULE-ASSOCIATED PROTEIN JUPITER"/>
    <property type="match status" value="1"/>
</dbReference>
<feature type="compositionally biased region" description="Polar residues" evidence="11">
    <location>
        <begin position="274"/>
        <end position="288"/>
    </location>
</feature>
<dbReference type="VEuPathDB" id="VectorBase:ASTEI20_040594"/>